<keyword evidence="1" id="KW-0732">Signal</keyword>
<dbReference type="RefSeq" id="WP_207337777.1">
    <property type="nucleotide sequence ID" value="NZ_JAFMYU010000023.1"/>
</dbReference>
<evidence type="ECO:0000313" key="3">
    <source>
        <dbReference type="Proteomes" id="UP000664795"/>
    </source>
</evidence>
<dbReference type="InterPro" id="IPR021638">
    <property type="entry name" value="DUF3244"/>
</dbReference>
<evidence type="ECO:0000313" key="2">
    <source>
        <dbReference type="EMBL" id="MBO0933812.1"/>
    </source>
</evidence>
<comment type="caution">
    <text evidence="2">The sequence shown here is derived from an EMBL/GenBank/DDBJ whole genome shotgun (WGS) entry which is preliminary data.</text>
</comment>
<evidence type="ECO:0000256" key="1">
    <source>
        <dbReference type="SAM" id="SignalP"/>
    </source>
</evidence>
<sequence>MKTLQIFAASLCLLGLFATAIPALGNDNEKKTTTRTGWIPSACKSFIVKTMYSQEDNLTVWVSNNKPQRLSIRIVDQEGKEVVNHPLYSKPQSHAIRFSLHDLPNGDYRVEVIGSQEKVTKLVSLTTPELPTRQGTVAIVNQ</sequence>
<dbReference type="EMBL" id="JAFMYU010000023">
    <property type="protein sequence ID" value="MBO0933812.1"/>
    <property type="molecule type" value="Genomic_DNA"/>
</dbReference>
<dbReference type="AlphaFoldDB" id="A0A939GBZ8"/>
<protein>
    <submittedName>
        <fullName evidence="2">DUF3244 domain-containing protein</fullName>
    </submittedName>
</protein>
<name>A0A939GBZ8_9BACT</name>
<dbReference type="Pfam" id="PF11589">
    <property type="entry name" value="DUF3244"/>
    <property type="match status" value="1"/>
</dbReference>
<reference evidence="2 3" key="1">
    <citation type="submission" date="2021-03" db="EMBL/GenBank/DDBJ databases">
        <title>Fibrella sp. HMF5036 genome sequencing and assembly.</title>
        <authorList>
            <person name="Kang H."/>
            <person name="Kim H."/>
            <person name="Bae S."/>
            <person name="Joh K."/>
        </authorList>
    </citation>
    <scope>NUCLEOTIDE SEQUENCE [LARGE SCALE GENOMIC DNA]</scope>
    <source>
        <strain evidence="2 3">HMF5036</strain>
    </source>
</reference>
<accession>A0A939GBZ8</accession>
<feature type="chain" id="PRO_5037530818" evidence="1">
    <location>
        <begin position="26"/>
        <end position="142"/>
    </location>
</feature>
<dbReference type="Proteomes" id="UP000664795">
    <property type="component" value="Unassembled WGS sequence"/>
</dbReference>
<feature type="signal peptide" evidence="1">
    <location>
        <begin position="1"/>
        <end position="25"/>
    </location>
</feature>
<keyword evidence="3" id="KW-1185">Reference proteome</keyword>
<organism evidence="2 3">
    <name type="scientific">Fibrella aquatilis</name>
    <dbReference type="NCBI Taxonomy" id="2817059"/>
    <lineage>
        <taxon>Bacteria</taxon>
        <taxon>Pseudomonadati</taxon>
        <taxon>Bacteroidota</taxon>
        <taxon>Cytophagia</taxon>
        <taxon>Cytophagales</taxon>
        <taxon>Spirosomataceae</taxon>
        <taxon>Fibrella</taxon>
    </lineage>
</organism>
<gene>
    <name evidence="2" type="ORF">J2I48_22580</name>
</gene>
<proteinExistence type="predicted"/>